<dbReference type="GO" id="GO:0005634">
    <property type="term" value="C:nucleus"/>
    <property type="evidence" value="ECO:0007669"/>
    <property type="project" value="UniProtKB-SubCell"/>
</dbReference>
<dbReference type="Pfam" id="PF24294">
    <property type="entry name" value="Chromo_PTM"/>
    <property type="match status" value="1"/>
</dbReference>
<feature type="region of interest" description="Disordered" evidence="7">
    <location>
        <begin position="1"/>
        <end position="38"/>
    </location>
</feature>
<dbReference type="Pfam" id="PF21743">
    <property type="entry name" value="PTM_DIR17_Tudor"/>
    <property type="match status" value="1"/>
</dbReference>
<organism evidence="10 11">
    <name type="scientific">Miscanthus lutarioriparius</name>
    <dbReference type="NCBI Taxonomy" id="422564"/>
    <lineage>
        <taxon>Eukaryota</taxon>
        <taxon>Viridiplantae</taxon>
        <taxon>Streptophyta</taxon>
        <taxon>Embryophyta</taxon>
        <taxon>Tracheophyta</taxon>
        <taxon>Spermatophyta</taxon>
        <taxon>Magnoliopsida</taxon>
        <taxon>Liliopsida</taxon>
        <taxon>Poales</taxon>
        <taxon>Poaceae</taxon>
        <taxon>PACMAD clade</taxon>
        <taxon>Panicoideae</taxon>
        <taxon>Andropogonodae</taxon>
        <taxon>Andropogoneae</taxon>
        <taxon>Saccharinae</taxon>
        <taxon>Miscanthus</taxon>
    </lineage>
</organism>
<keyword evidence="5" id="KW-0539">Nucleus</keyword>
<dbReference type="GO" id="GO:0008270">
    <property type="term" value="F:zinc ion binding"/>
    <property type="evidence" value="ECO:0007669"/>
    <property type="project" value="UniProtKB-KW"/>
</dbReference>
<evidence type="ECO:0000256" key="4">
    <source>
        <dbReference type="ARBA" id="ARBA00022833"/>
    </source>
</evidence>
<evidence type="ECO:0000313" key="10">
    <source>
        <dbReference type="EMBL" id="CAD6258313.1"/>
    </source>
</evidence>
<name>A0A811QQ72_9POAL</name>
<dbReference type="Proteomes" id="UP000604825">
    <property type="component" value="Unassembled WGS sequence"/>
</dbReference>
<evidence type="ECO:0000256" key="7">
    <source>
        <dbReference type="SAM" id="MobiDB-lite"/>
    </source>
</evidence>
<proteinExistence type="predicted"/>
<gene>
    <name evidence="10" type="ORF">NCGR_LOCUS41790</name>
</gene>
<evidence type="ECO:0000256" key="6">
    <source>
        <dbReference type="PROSITE-ProRule" id="PRU00146"/>
    </source>
</evidence>
<dbReference type="PROSITE" id="PS01359">
    <property type="entry name" value="ZF_PHD_1"/>
    <property type="match status" value="1"/>
</dbReference>
<dbReference type="Pfam" id="PF02791">
    <property type="entry name" value="DDT"/>
    <property type="match status" value="1"/>
</dbReference>
<dbReference type="InterPro" id="IPR018501">
    <property type="entry name" value="DDT_dom"/>
</dbReference>
<dbReference type="PROSITE" id="PS50827">
    <property type="entry name" value="DDT"/>
    <property type="match status" value="1"/>
</dbReference>
<evidence type="ECO:0000256" key="2">
    <source>
        <dbReference type="ARBA" id="ARBA00022723"/>
    </source>
</evidence>
<dbReference type="OrthoDB" id="784962at2759"/>
<feature type="compositionally biased region" description="Polar residues" evidence="7">
    <location>
        <begin position="695"/>
        <end position="707"/>
    </location>
</feature>
<dbReference type="SUPFAM" id="SSF57903">
    <property type="entry name" value="FYVE/PHD zinc finger"/>
    <property type="match status" value="2"/>
</dbReference>
<evidence type="ECO:0000256" key="1">
    <source>
        <dbReference type="ARBA" id="ARBA00004123"/>
    </source>
</evidence>
<protein>
    <recommendedName>
        <fullName evidence="12">DDT domain-containing protein PTM</fullName>
    </recommendedName>
</protein>
<evidence type="ECO:0000259" key="8">
    <source>
        <dbReference type="PROSITE" id="PS50016"/>
    </source>
</evidence>
<feature type="region of interest" description="Disordered" evidence="7">
    <location>
        <begin position="1069"/>
        <end position="1105"/>
    </location>
</feature>
<dbReference type="EMBL" id="CAJGYO010000010">
    <property type="protein sequence ID" value="CAD6258313.1"/>
    <property type="molecule type" value="Genomic_DNA"/>
</dbReference>
<dbReference type="GO" id="GO:0000785">
    <property type="term" value="C:chromatin"/>
    <property type="evidence" value="ECO:0007669"/>
    <property type="project" value="UniProtKB-ARBA"/>
</dbReference>
<dbReference type="PROSITE" id="PS50016">
    <property type="entry name" value="ZF_PHD_2"/>
    <property type="match status" value="1"/>
</dbReference>
<dbReference type="Pfam" id="PF15612">
    <property type="entry name" value="WHIM1"/>
    <property type="match status" value="1"/>
</dbReference>
<dbReference type="SMART" id="SM00249">
    <property type="entry name" value="PHD"/>
    <property type="match status" value="4"/>
</dbReference>
<dbReference type="PANTHER" id="PTHR46508">
    <property type="entry name" value="PHD FINGER FAMILY PROTEIN"/>
    <property type="match status" value="1"/>
</dbReference>
<evidence type="ECO:0000256" key="3">
    <source>
        <dbReference type="ARBA" id="ARBA00022771"/>
    </source>
</evidence>
<comment type="subcellular location">
    <subcellularLocation>
        <location evidence="1">Nucleus</location>
    </subcellularLocation>
</comment>
<accession>A0A811QQ72</accession>
<dbReference type="InterPro" id="IPR011011">
    <property type="entry name" value="Znf_FYVE_PHD"/>
</dbReference>
<dbReference type="InterPro" id="IPR047365">
    <property type="entry name" value="Tudor_AtPTM-like"/>
</dbReference>
<keyword evidence="11" id="KW-1185">Reference proteome</keyword>
<feature type="region of interest" description="Disordered" evidence="7">
    <location>
        <begin position="690"/>
        <end position="730"/>
    </location>
</feature>
<dbReference type="InterPro" id="IPR019787">
    <property type="entry name" value="Znf_PHD-finger"/>
</dbReference>
<sequence length="1883" mass="206919">MEVVDLGGDASKQKQRSPSACMASEVDVGSDPGAEQDLGPVASEVEMEVGDSHVREQECAGAAGVSEVKMEVDGSCVQEQECAGTAVVGEAKMEEADGRVVEVDDSRVREQERARVAGASEVKMEVDDSRVPEQECAGTAVAGEVKMVETDGRVVNQGTAATSAGGLPVRAKEVGECLVGRYIGRHMPGHACVLIGKVASYDSTAGVYSVVFEDGHAEDLAFPQLREFLMPDENGALGMKVSCRKRKLDLLVLSGSASEVKEPASTRQRVDGCEMPANRDALQYSGSGSDMSEDIESSSNSSDFTKEEPSEPRPPVQAVELPPSSGDIPVPEDSISYLFSVYNFLRSFSVQLFLSPFGLDDFVAAINCAVQNNLLDAVHVSLLRALKRHLESKSAEGSQMASNCLKYLDWTLLDALTWPTFLLEYLYVMRCIKNLGGQSFARNLLAAEYYKLPVATKLRVLQILCDHVLESEEFKTVLDDRVGYNEEMEYEIDSSTFWEAGSRAVSTRASKASAYKMMNDLQNFESAPNVTNPDVAIADVSQDGNSDDCRICGMDGTLVCCDGCPWAYHSRCIGQNKAFLPHGDWFCPECVVNKLGPTSSRIERGARGAQMFGVDMCGRLFLGTCNYLLVIETSSDVESYARYYNHYDVVKVLQRLAPSDAYVDICRQIMEYWKHLLGTVQSERSTMLEEVGTRHTPQSSMLSFTPTKSEDESGWTTSKDGGDSKTVALPQTNTQQKFVANQYTVCSAEHLEKQKCMSSLGVVTEKNVEVCKEALSAQNNIHNAPRNGNSGPFVPSSISHQNRSVGMVMSNIAQAQPAHSIYRPDLSTVSAKAESFRPSLQDKHHLQLFTERSGNMSCGKAAKSSSFKPQAYMNLYNHGNIAASAAANLAVITSDEGKVSASQLTLKPKRKVAADNVLQLKAFSSAVAQFVWPSTEKKLIEVPRDRCGWCLACRSSASGNKKACFLNMTTTNAAKSSARVLSTMRVIKNSDSHFPSIAAYLANMEESLRALLVGSLQDVQQREWWRQQLEEASNCRTIIPLLLELESNIRGVAFSASWLKPIDDWPVESPGPSTVASRPAQYQKRGAGGRRGRKRLLASESGTATDDDNSWTWWTGGNITKRTLQRGALLHSTIRKAARQGGKKRIAGLSYHEGSNFPRRSRQFFWRACVGLSQTSSQLALQVRYLDAHIRWKEFIPPDQIPSDGKSSDADFSALRNAVLCDKKIIDNKIRYALKFPNQKHLPVRLTKNILEAESDQDESRKLWFSENHVPLYMLREFEQHAEASSLPAPGIPDSYCFTNLYPRRVKASDGDVFSYLFHKGEVYPCTSCKKDVLYRDIVKCSSCQGNCHKECTSRSVVSKGGSATSSLICKLCLQKQSLMLTSYNTNTNASYIQHQQKSNGQQPVAAPRIVFKVTSSHSAEPAPKVEAEPVTKVKAQPVGKVEATTQPVVNVKAEPLVKVEAQPLAKVATQNITSVQKKKAKKSKSEKPTKAKKVQPITYFGLIWKKNKNDKDDGSEFRANNVILKSKDGIGSSIKPKCCLCDKAYSLDFLYVRCEKCTNWFHGDSLQLDEDRLGELVGYRCCRCRRRAIPPCPHSDNYVKPEPEISEQTVATSLLSTMLSSEETFALADQDPLLASYGIVEPIGEETRDVDISANTASIAPGSNQKLSIRRAQTKISEYLDQAGKPVNEYYIQNTPSGNGNINFSHMNEISFSEADSVDASELLGWDFSKGTAYAAPPDFTSNHQQNDTSCGSFVMDEYEPQTYFSFTELLEADDTHLDNAFGMATGLQDDVNGTGSFAQQGVGFDDMSFMVEDGASNMNFPTNGPTPEEVACLNCMNTQPPPDLRCSVCGLRIHRHCSPWDQGLEPVVSGNWSCGGCRGWQ</sequence>
<feature type="compositionally biased region" description="Basic residues" evidence="7">
    <location>
        <begin position="1087"/>
        <end position="1096"/>
    </location>
</feature>
<dbReference type="Pfam" id="PF00628">
    <property type="entry name" value="PHD"/>
    <property type="match status" value="1"/>
</dbReference>
<keyword evidence="3 6" id="KW-0863">Zinc-finger</keyword>
<dbReference type="InterPro" id="IPR019786">
    <property type="entry name" value="Zinc_finger_PHD-type_CS"/>
</dbReference>
<comment type="caution">
    <text evidence="10">The sequence shown here is derived from an EMBL/GenBank/DDBJ whole genome shotgun (WGS) entry which is preliminary data.</text>
</comment>
<feature type="domain" description="DDT" evidence="9">
    <location>
        <begin position="332"/>
        <end position="392"/>
    </location>
</feature>
<feature type="domain" description="PHD-type" evidence="8">
    <location>
        <begin position="546"/>
        <end position="593"/>
    </location>
</feature>
<keyword evidence="4" id="KW-0862">Zinc</keyword>
<evidence type="ECO:0000259" key="9">
    <source>
        <dbReference type="PROSITE" id="PS50827"/>
    </source>
</evidence>
<evidence type="ECO:0000313" key="11">
    <source>
        <dbReference type="Proteomes" id="UP000604825"/>
    </source>
</evidence>
<dbReference type="InterPro" id="IPR013083">
    <property type="entry name" value="Znf_RING/FYVE/PHD"/>
</dbReference>
<dbReference type="PANTHER" id="PTHR46508:SF8">
    <property type="entry name" value="DDT DOMAIN-CONTAINING PROTEIN PTM"/>
    <property type="match status" value="1"/>
</dbReference>
<reference evidence="10" key="1">
    <citation type="submission" date="2020-10" db="EMBL/GenBank/DDBJ databases">
        <authorList>
            <person name="Han B."/>
            <person name="Lu T."/>
            <person name="Zhao Q."/>
            <person name="Huang X."/>
            <person name="Zhao Y."/>
        </authorList>
    </citation>
    <scope>NUCLEOTIDE SEQUENCE</scope>
</reference>
<evidence type="ECO:0008006" key="12">
    <source>
        <dbReference type="Google" id="ProtNLM"/>
    </source>
</evidence>
<keyword evidence="2" id="KW-0479">Metal-binding</keyword>
<dbReference type="InterPro" id="IPR001965">
    <property type="entry name" value="Znf_PHD"/>
</dbReference>
<dbReference type="CDD" id="cd15532">
    <property type="entry name" value="PHD2_CHD_II"/>
    <property type="match status" value="1"/>
</dbReference>
<dbReference type="InterPro" id="IPR056618">
    <property type="entry name" value="Chromo_PTM"/>
</dbReference>
<feature type="region of interest" description="Disordered" evidence="7">
    <location>
        <begin position="281"/>
        <end position="327"/>
    </location>
</feature>
<evidence type="ECO:0000256" key="5">
    <source>
        <dbReference type="ARBA" id="ARBA00023242"/>
    </source>
</evidence>
<dbReference type="InterPro" id="IPR028942">
    <property type="entry name" value="WHIM1_dom"/>
</dbReference>
<dbReference type="Gene3D" id="3.30.40.10">
    <property type="entry name" value="Zinc/RING finger domain, C3HC4 (zinc finger)"/>
    <property type="match status" value="2"/>
</dbReference>
<dbReference type="SMART" id="SM00571">
    <property type="entry name" value="DDT"/>
    <property type="match status" value="1"/>
</dbReference>